<name>A0ABQ6S2B7_9BACT</name>
<protein>
    <submittedName>
        <fullName evidence="1">Uncharacterized protein</fullName>
    </submittedName>
</protein>
<gene>
    <name evidence="1" type="ORF">F2A26_10965</name>
</gene>
<organism evidence="1 2">
    <name type="scientific">Alistipes finegoldii</name>
    <dbReference type="NCBI Taxonomy" id="214856"/>
    <lineage>
        <taxon>Bacteria</taxon>
        <taxon>Pseudomonadati</taxon>
        <taxon>Bacteroidota</taxon>
        <taxon>Bacteroidia</taxon>
        <taxon>Bacteroidales</taxon>
        <taxon>Rikenellaceae</taxon>
        <taxon>Alistipes</taxon>
    </lineage>
</organism>
<dbReference type="EMBL" id="VVND01000016">
    <property type="protein sequence ID" value="KAA3158744.1"/>
    <property type="molecule type" value="Genomic_DNA"/>
</dbReference>
<proteinExistence type="predicted"/>
<dbReference type="Proteomes" id="UP000324870">
    <property type="component" value="Unassembled WGS sequence"/>
</dbReference>
<reference evidence="1 2" key="1">
    <citation type="journal article" date="2019" name="Nat. Med.">
        <title>A library of human gut bacterial isolates paired with longitudinal multiomics data enables mechanistic microbiome research.</title>
        <authorList>
            <person name="Poyet M."/>
            <person name="Groussin M."/>
            <person name="Gibbons S.M."/>
            <person name="Avila-Pacheco J."/>
            <person name="Jiang X."/>
            <person name="Kearney S.M."/>
            <person name="Perrotta A.R."/>
            <person name="Berdy B."/>
            <person name="Zhao S."/>
            <person name="Lieberman T.D."/>
            <person name="Swanson P.K."/>
            <person name="Smith M."/>
            <person name="Roesemann S."/>
            <person name="Alexander J.E."/>
            <person name="Rich S.A."/>
            <person name="Livny J."/>
            <person name="Vlamakis H."/>
            <person name="Clish C."/>
            <person name="Bullock K."/>
            <person name="Deik A."/>
            <person name="Scott J."/>
            <person name="Pierce K.A."/>
            <person name="Xavier R.J."/>
            <person name="Alm E.J."/>
        </authorList>
    </citation>
    <scope>NUCLEOTIDE SEQUENCE [LARGE SCALE GENOMIC DNA]</scope>
    <source>
        <strain evidence="1 2">BIOML-A1</strain>
    </source>
</reference>
<evidence type="ECO:0000313" key="1">
    <source>
        <dbReference type="EMBL" id="KAA3158744.1"/>
    </source>
</evidence>
<comment type="caution">
    <text evidence="1">The sequence shown here is derived from an EMBL/GenBank/DDBJ whole genome shotgun (WGS) entry which is preliminary data.</text>
</comment>
<accession>A0ABQ6S2B7</accession>
<keyword evidence="2" id="KW-1185">Reference proteome</keyword>
<sequence length="65" mass="7384">MQTEGLLYLPRNNRITVSFNTPIADNYSHVYPILIHESNASVLKQLHEAGFSMSMTKKGLEVSKY</sequence>
<evidence type="ECO:0000313" key="2">
    <source>
        <dbReference type="Proteomes" id="UP000324870"/>
    </source>
</evidence>